<dbReference type="GO" id="GO:0005524">
    <property type="term" value="F:ATP binding"/>
    <property type="evidence" value="ECO:0007669"/>
    <property type="project" value="InterPro"/>
</dbReference>
<dbReference type="SUPFAM" id="SSF56059">
    <property type="entry name" value="Glutathione synthetase ATP-binding domain-like"/>
    <property type="match status" value="1"/>
</dbReference>
<dbReference type="PANTHER" id="PTHR22931">
    <property type="entry name" value="PHOSPHOENOLPYRUVATE DIKINASE-RELATED"/>
    <property type="match status" value="1"/>
</dbReference>
<dbReference type="GO" id="GO:0016301">
    <property type="term" value="F:kinase activity"/>
    <property type="evidence" value="ECO:0007669"/>
    <property type="project" value="UniProtKB-KW"/>
</dbReference>
<protein>
    <submittedName>
        <fullName evidence="2">Pyruvate phosphate dikinase</fullName>
        <ecNumber evidence="2">2.7.9.1</ecNumber>
    </submittedName>
</protein>
<keyword evidence="2" id="KW-0670">Pyruvate</keyword>
<dbReference type="Pfam" id="PF01326">
    <property type="entry name" value="PPDK_N"/>
    <property type="match status" value="1"/>
</dbReference>
<gene>
    <name evidence="2" type="ORF">EZS27_034271</name>
</gene>
<evidence type="ECO:0000313" key="2">
    <source>
        <dbReference type="EMBL" id="KAA6315238.1"/>
    </source>
</evidence>
<feature type="domain" description="Pyruvate phosphate dikinase AMP/ATP-binding" evidence="1">
    <location>
        <begin position="22"/>
        <end position="131"/>
    </location>
</feature>
<proteinExistence type="predicted"/>
<dbReference type="GO" id="GO:0050242">
    <property type="term" value="F:pyruvate, phosphate dikinase activity"/>
    <property type="evidence" value="ECO:0007669"/>
    <property type="project" value="UniProtKB-EC"/>
</dbReference>
<evidence type="ECO:0000259" key="1">
    <source>
        <dbReference type="Pfam" id="PF01326"/>
    </source>
</evidence>
<dbReference type="PANTHER" id="PTHR22931:SF9">
    <property type="entry name" value="PYRUVATE, PHOSPHATE DIKINASE 1, CHLOROPLASTIC"/>
    <property type="match status" value="1"/>
</dbReference>
<dbReference type="Gene3D" id="3.30.1490.20">
    <property type="entry name" value="ATP-grasp fold, A domain"/>
    <property type="match status" value="1"/>
</dbReference>
<comment type="caution">
    <text evidence="2">The sequence shown here is derived from an EMBL/GenBank/DDBJ whole genome shotgun (WGS) entry which is preliminary data.</text>
</comment>
<dbReference type="InterPro" id="IPR013815">
    <property type="entry name" value="ATP_grasp_subdomain_1"/>
</dbReference>
<accession>A0A5J4Q2F0</accession>
<reference evidence="2" key="1">
    <citation type="submission" date="2019-03" db="EMBL/GenBank/DDBJ databases">
        <title>Single cell metagenomics reveals metabolic interactions within the superorganism composed of flagellate Streblomastix strix and complex community of Bacteroidetes bacteria on its surface.</title>
        <authorList>
            <person name="Treitli S.C."/>
            <person name="Kolisko M."/>
            <person name="Husnik F."/>
            <person name="Keeling P."/>
            <person name="Hampl V."/>
        </authorList>
    </citation>
    <scope>NUCLEOTIDE SEQUENCE</scope>
    <source>
        <strain evidence="2">STM</strain>
    </source>
</reference>
<name>A0A5J4Q2F0_9ZZZZ</name>
<keyword evidence="2" id="KW-0418">Kinase</keyword>
<organism evidence="2">
    <name type="scientific">termite gut metagenome</name>
    <dbReference type="NCBI Taxonomy" id="433724"/>
    <lineage>
        <taxon>unclassified sequences</taxon>
        <taxon>metagenomes</taxon>
        <taxon>organismal metagenomes</taxon>
    </lineage>
</organism>
<dbReference type="AlphaFoldDB" id="A0A5J4Q2F0"/>
<dbReference type="EC" id="2.7.9.1" evidence="2"/>
<dbReference type="InterPro" id="IPR002192">
    <property type="entry name" value="PPDK_AMP/ATP-bd"/>
</dbReference>
<dbReference type="EMBL" id="SNRY01005329">
    <property type="protein sequence ID" value="KAA6315238.1"/>
    <property type="molecule type" value="Genomic_DNA"/>
</dbReference>
<feature type="non-terminal residue" evidence="2">
    <location>
        <position position="171"/>
    </location>
</feature>
<sequence>MKKKRVYTFGNGKAEGKADMKNLLGGKGANLAEMNLIGVPVPPGFTITTEVCTEYYEIGQEKIVAILKEDVEKAIKHIETLMHSTFGDVANPLLVSVRSGARASMPGMMDTILNLGLNDKVVEGLTRKTGNARFVWDSYRRFVQMYGDVVLGMKPTKKDDIDPFEAIIEEV</sequence>
<dbReference type="InterPro" id="IPR010121">
    <property type="entry name" value="Pyruvate_phosphate_dikinase"/>
</dbReference>
<keyword evidence="2" id="KW-0808">Transferase</keyword>